<keyword evidence="3" id="KW-1185">Reference proteome</keyword>
<proteinExistence type="predicted"/>
<accession>A0ABY4ZRH8</accession>
<gene>
    <name evidence="2" type="ORF">MZV50_23135</name>
</gene>
<dbReference type="Proteomes" id="UP001057520">
    <property type="component" value="Chromosome"/>
</dbReference>
<name>A0ABY4ZRH8_9CAUL</name>
<protein>
    <submittedName>
        <fullName evidence="2">Cell envelope biogenesis protein TolA</fullName>
    </submittedName>
</protein>
<organism evidence="2 3">
    <name type="scientific">Caulobacter segnis</name>
    <dbReference type="NCBI Taxonomy" id="88688"/>
    <lineage>
        <taxon>Bacteria</taxon>
        <taxon>Pseudomonadati</taxon>
        <taxon>Pseudomonadota</taxon>
        <taxon>Alphaproteobacteria</taxon>
        <taxon>Caulobacterales</taxon>
        <taxon>Caulobacteraceae</taxon>
        <taxon>Caulobacter</taxon>
    </lineage>
</organism>
<sequence>MAKPPRLKVYAAQFGFHDSVVAARSQAAALEAWGTRQNLFAEGRAKVSDDLDAIAAALAHPGVPLRRAVGSKDPFSLEPGLPQVPDAPKRKKPDLKVVKTAPAPAPKAPPPNRSDLIAAEKALTTINSRRLDEEAALAERRAALEADEIASRQRWIAERKAAEAALDKARRAYRPPAARPSWPSCARSWPAPWPLCGLRAWSRSYFWRRVWRST</sequence>
<evidence type="ECO:0000256" key="1">
    <source>
        <dbReference type="SAM" id="MobiDB-lite"/>
    </source>
</evidence>
<reference evidence="2 3" key="1">
    <citation type="submission" date="2022-04" db="EMBL/GenBank/DDBJ databases">
        <title>Genome sequence of soybean root-associated Caulobacter segnis RL271.</title>
        <authorList>
            <person name="Longley R."/>
            <person name="Bonito G."/>
            <person name="Trigodet F."/>
            <person name="Crosson S."/>
            <person name="Fiebig A."/>
        </authorList>
    </citation>
    <scope>NUCLEOTIDE SEQUENCE [LARGE SCALE GENOMIC DNA]</scope>
    <source>
        <strain evidence="2 3">RL271</strain>
    </source>
</reference>
<evidence type="ECO:0000313" key="3">
    <source>
        <dbReference type="Proteomes" id="UP001057520"/>
    </source>
</evidence>
<feature type="region of interest" description="Disordered" evidence="1">
    <location>
        <begin position="70"/>
        <end position="95"/>
    </location>
</feature>
<dbReference type="EMBL" id="CP096040">
    <property type="protein sequence ID" value="USQ95407.1"/>
    <property type="molecule type" value="Genomic_DNA"/>
</dbReference>
<evidence type="ECO:0000313" key="2">
    <source>
        <dbReference type="EMBL" id="USQ95407.1"/>
    </source>
</evidence>